<reference evidence="3 4" key="1">
    <citation type="submission" date="2019-03" db="EMBL/GenBank/DDBJ databases">
        <title>Genomic Encyclopedia of Type Strains, Phase III (KMG-III): the genomes of soil and plant-associated and newly described type strains.</title>
        <authorList>
            <person name="Whitman W."/>
        </authorList>
    </citation>
    <scope>NUCLEOTIDE SEQUENCE [LARGE SCALE GENOMIC DNA]</scope>
    <source>
        <strain evidence="3 4">VKM Ac-2575</strain>
    </source>
</reference>
<feature type="region of interest" description="Disordered" evidence="1">
    <location>
        <begin position="32"/>
        <end position="57"/>
    </location>
</feature>
<comment type="caution">
    <text evidence="3">The sequence shown here is derived from an EMBL/GenBank/DDBJ whole genome shotgun (WGS) entry which is preliminary data.</text>
</comment>
<evidence type="ECO:0000256" key="2">
    <source>
        <dbReference type="SAM" id="SignalP"/>
    </source>
</evidence>
<feature type="chain" id="PRO_5039085433" description="LppP/LprE lipoprotein" evidence="2">
    <location>
        <begin position="24"/>
        <end position="198"/>
    </location>
</feature>
<proteinExistence type="predicted"/>
<protein>
    <recommendedName>
        <fullName evidence="5">LppP/LprE lipoprotein</fullName>
    </recommendedName>
</protein>
<name>A0A4V3FJZ7_9ACTN</name>
<dbReference type="PROSITE" id="PS51257">
    <property type="entry name" value="PROKAR_LIPOPROTEIN"/>
    <property type="match status" value="1"/>
</dbReference>
<dbReference type="OrthoDB" id="3824278at2"/>
<evidence type="ECO:0000313" key="3">
    <source>
        <dbReference type="EMBL" id="TDU88233.1"/>
    </source>
</evidence>
<dbReference type="AlphaFoldDB" id="A0A4V3FJZ7"/>
<organism evidence="3 4">
    <name type="scientific">Kribbella voronezhensis</name>
    <dbReference type="NCBI Taxonomy" id="2512212"/>
    <lineage>
        <taxon>Bacteria</taxon>
        <taxon>Bacillati</taxon>
        <taxon>Actinomycetota</taxon>
        <taxon>Actinomycetes</taxon>
        <taxon>Propionibacteriales</taxon>
        <taxon>Kribbellaceae</taxon>
        <taxon>Kribbella</taxon>
    </lineage>
</organism>
<evidence type="ECO:0008006" key="5">
    <source>
        <dbReference type="Google" id="ProtNLM"/>
    </source>
</evidence>
<sequence length="198" mass="21387">MRAKRVLPAAVMLLALLTFTGCANGGGLRVEGAEAPSTTTPAAPSTKTPQGFGKTDRTPVTVSLSQVRQTLLADPSLDQYSRTVLRGCLIVERCLTRGATVNVMRSAQPQLVVLIHTVDNFTFGAFLIAVEPGGPRRVWSLKADQLKISASRQGDLVVESEIFAVDDKPCCPSVTRVEVYRWTGQQMIRVSSQDQKGD</sequence>
<feature type="signal peptide" evidence="2">
    <location>
        <begin position="1"/>
        <end position="23"/>
    </location>
</feature>
<dbReference type="RefSeq" id="WP_112247075.1">
    <property type="nucleotide sequence ID" value="NZ_SOCE01000001.1"/>
</dbReference>
<feature type="compositionally biased region" description="Low complexity" evidence="1">
    <location>
        <begin position="33"/>
        <end position="49"/>
    </location>
</feature>
<keyword evidence="4" id="KW-1185">Reference proteome</keyword>
<evidence type="ECO:0000256" key="1">
    <source>
        <dbReference type="SAM" id="MobiDB-lite"/>
    </source>
</evidence>
<gene>
    <name evidence="3" type="ORF">EV138_1775</name>
</gene>
<accession>A0A4V3FJZ7</accession>
<dbReference type="EMBL" id="SOCE01000001">
    <property type="protein sequence ID" value="TDU88233.1"/>
    <property type="molecule type" value="Genomic_DNA"/>
</dbReference>
<keyword evidence="2" id="KW-0732">Signal</keyword>
<evidence type="ECO:0000313" key="4">
    <source>
        <dbReference type="Proteomes" id="UP000295151"/>
    </source>
</evidence>
<dbReference type="Proteomes" id="UP000295151">
    <property type="component" value="Unassembled WGS sequence"/>
</dbReference>